<proteinExistence type="predicted"/>
<dbReference type="OrthoDB" id="9805474at2"/>
<dbReference type="Gene3D" id="3.30.70.270">
    <property type="match status" value="1"/>
</dbReference>
<dbReference type="PANTHER" id="PTHR45138">
    <property type="entry name" value="REGULATORY COMPONENTS OF SENSORY TRANSDUCTION SYSTEM"/>
    <property type="match status" value="1"/>
</dbReference>
<evidence type="ECO:0000256" key="1">
    <source>
        <dbReference type="SAM" id="Phobius"/>
    </source>
</evidence>
<evidence type="ECO:0000313" key="4">
    <source>
        <dbReference type="Proteomes" id="UP000254051"/>
    </source>
</evidence>
<dbReference type="Pfam" id="PF16927">
    <property type="entry name" value="HisKA_7TM"/>
    <property type="match status" value="1"/>
</dbReference>
<dbReference type="SUPFAM" id="SSF55785">
    <property type="entry name" value="PYP-like sensor domain (PAS domain)"/>
    <property type="match status" value="1"/>
</dbReference>
<dbReference type="GO" id="GO:1902201">
    <property type="term" value="P:negative regulation of bacterial-type flagellum-dependent cell motility"/>
    <property type="evidence" value="ECO:0007669"/>
    <property type="project" value="TreeGrafter"/>
</dbReference>
<dbReference type="PROSITE" id="PS50887">
    <property type="entry name" value="GGDEF"/>
    <property type="match status" value="1"/>
</dbReference>
<evidence type="ECO:0000313" key="3">
    <source>
        <dbReference type="EMBL" id="SUQ15599.1"/>
    </source>
</evidence>
<keyword evidence="1" id="KW-0812">Transmembrane</keyword>
<dbReference type="GO" id="GO:0052621">
    <property type="term" value="F:diguanylate cyclase activity"/>
    <property type="evidence" value="ECO:0007669"/>
    <property type="project" value="TreeGrafter"/>
</dbReference>
<keyword evidence="4" id="KW-1185">Reference proteome</keyword>
<dbReference type="NCBIfam" id="TIGR00254">
    <property type="entry name" value="GGDEF"/>
    <property type="match status" value="1"/>
</dbReference>
<dbReference type="Proteomes" id="UP000254051">
    <property type="component" value="Unassembled WGS sequence"/>
</dbReference>
<feature type="transmembrane region" description="Helical" evidence="1">
    <location>
        <begin position="202"/>
        <end position="220"/>
    </location>
</feature>
<protein>
    <submittedName>
        <fullName evidence="3">Diguanylate cyclase (GGDEF) domain-containing protein</fullName>
    </submittedName>
</protein>
<dbReference type="InterPro" id="IPR043128">
    <property type="entry name" value="Rev_trsase/Diguanyl_cyclase"/>
</dbReference>
<reference evidence="4" key="1">
    <citation type="submission" date="2017-07" db="EMBL/GenBank/DDBJ databases">
        <authorList>
            <person name="Varghese N."/>
            <person name="Submissions S."/>
        </authorList>
    </citation>
    <scope>NUCLEOTIDE SEQUENCE [LARGE SCALE GENOMIC DNA]</scope>
    <source>
        <strain evidence="4">NLAE-zl-C134</strain>
    </source>
</reference>
<keyword evidence="1" id="KW-0472">Membrane</keyword>
<evidence type="ECO:0000259" key="2">
    <source>
        <dbReference type="PROSITE" id="PS50887"/>
    </source>
</evidence>
<dbReference type="Pfam" id="PF00990">
    <property type="entry name" value="GGDEF"/>
    <property type="match status" value="1"/>
</dbReference>
<dbReference type="InterPro" id="IPR035965">
    <property type="entry name" value="PAS-like_dom_sf"/>
</dbReference>
<feature type="transmembrane region" description="Helical" evidence="1">
    <location>
        <begin position="36"/>
        <end position="62"/>
    </location>
</feature>
<dbReference type="InterPro" id="IPR050469">
    <property type="entry name" value="Diguanylate_Cyclase"/>
</dbReference>
<dbReference type="SMART" id="SM00267">
    <property type="entry name" value="GGDEF"/>
    <property type="match status" value="1"/>
</dbReference>
<dbReference type="InterPro" id="IPR000160">
    <property type="entry name" value="GGDEF_dom"/>
</dbReference>
<name>A0A315ZS00_9FIRM</name>
<dbReference type="AlphaFoldDB" id="A0A315ZS00"/>
<keyword evidence="1" id="KW-1133">Transmembrane helix</keyword>
<organism evidence="3 4">
    <name type="scientific">Faecalicatena contorta</name>
    <dbReference type="NCBI Taxonomy" id="39482"/>
    <lineage>
        <taxon>Bacteria</taxon>
        <taxon>Bacillati</taxon>
        <taxon>Bacillota</taxon>
        <taxon>Clostridia</taxon>
        <taxon>Lachnospirales</taxon>
        <taxon>Lachnospiraceae</taxon>
        <taxon>Faecalicatena</taxon>
    </lineage>
</organism>
<feature type="transmembrane region" description="Helical" evidence="1">
    <location>
        <begin position="134"/>
        <end position="159"/>
    </location>
</feature>
<dbReference type="SUPFAM" id="SSF55073">
    <property type="entry name" value="Nucleotide cyclase"/>
    <property type="match status" value="1"/>
</dbReference>
<gene>
    <name evidence="3" type="ORF">SAMN05216529_11448</name>
</gene>
<feature type="transmembrane region" description="Helical" evidence="1">
    <location>
        <begin position="6"/>
        <end position="24"/>
    </location>
</feature>
<feature type="transmembrane region" description="Helical" evidence="1">
    <location>
        <begin position="171"/>
        <end position="190"/>
    </location>
</feature>
<feature type="domain" description="GGDEF" evidence="2">
    <location>
        <begin position="397"/>
        <end position="532"/>
    </location>
</feature>
<feature type="transmembrane region" description="Helical" evidence="1">
    <location>
        <begin position="95"/>
        <end position="114"/>
    </location>
</feature>
<accession>A0A315ZS00</accession>
<dbReference type="PANTHER" id="PTHR45138:SF9">
    <property type="entry name" value="DIGUANYLATE CYCLASE DGCM-RELATED"/>
    <property type="match status" value="1"/>
</dbReference>
<dbReference type="GO" id="GO:0043709">
    <property type="term" value="P:cell adhesion involved in single-species biofilm formation"/>
    <property type="evidence" value="ECO:0007669"/>
    <property type="project" value="TreeGrafter"/>
</dbReference>
<dbReference type="CDD" id="cd01949">
    <property type="entry name" value="GGDEF"/>
    <property type="match status" value="1"/>
</dbReference>
<dbReference type="RefSeq" id="WP_109713591.1">
    <property type="nucleotide sequence ID" value="NZ_QGDS01000014.1"/>
</dbReference>
<dbReference type="InterPro" id="IPR029787">
    <property type="entry name" value="Nucleotide_cyclase"/>
</dbReference>
<sequence length="533" mass="61269">MAVYQILLVISILFMLILLFLIALKSKKKQIHYAVMAIAVSLLTWNTSVLCYITFSGIPWVLAVSEKMYFIGIIFVSLATLFTSLIFVHTRIKFSWKYALLFVVPFVSLAVLFTNSHHNFFYKTFSLIPSEQDFRFYFSVHTVYSYLCIGIGLFYLLHYSVKNFGFFSRQAMLIFGGILISLIADTFSTFHIFDWSAAVENIVFSVTAILFILAIVKLDFLNIVPIALHKVVNIISDAYVVFSEEYEIVDFNNAFITNWDGVSRKAGICEVIKRGCPGFDKDQFIHKVRTSVCEQTTISMEMQCPSRDGARYYQSEITPVIFKNNHVGTIMLIKDITEHKKNLEEVIMLNEKLRSLAMKDWLTQTYNRYFFDERLEQEIDRVSKMQNCEYEAIKAGNNFGLIMFDIDYFKVYNDLNGHQAGDELLQTLVNVVKESLCSNGILCRYGGEEFVVICCQTSAEGVKNTAEKIRKSLEEYEFKYQDTQPNGNLTVSIGVAYYAQPCLKKNDLIQMADQNLYLAKNTGKNKVVFRQFV</sequence>
<dbReference type="FunFam" id="3.30.70.270:FF:000001">
    <property type="entry name" value="Diguanylate cyclase domain protein"/>
    <property type="match status" value="1"/>
</dbReference>
<feature type="transmembrane region" description="Helical" evidence="1">
    <location>
        <begin position="68"/>
        <end position="88"/>
    </location>
</feature>
<dbReference type="InterPro" id="IPR031621">
    <property type="entry name" value="HisKA_7TM"/>
</dbReference>
<dbReference type="Gene3D" id="3.30.450.20">
    <property type="entry name" value="PAS domain"/>
    <property type="match status" value="1"/>
</dbReference>
<dbReference type="EMBL" id="UHJJ01000014">
    <property type="protein sequence ID" value="SUQ15599.1"/>
    <property type="molecule type" value="Genomic_DNA"/>
</dbReference>
<dbReference type="GO" id="GO:0005886">
    <property type="term" value="C:plasma membrane"/>
    <property type="evidence" value="ECO:0007669"/>
    <property type="project" value="TreeGrafter"/>
</dbReference>